<evidence type="ECO:0000313" key="3">
    <source>
        <dbReference type="Proteomes" id="UP001290462"/>
    </source>
</evidence>
<dbReference type="Proteomes" id="UP001290462">
    <property type="component" value="Unassembled WGS sequence"/>
</dbReference>
<reference evidence="2" key="1">
    <citation type="submission" date="2023-08" db="EMBL/GenBank/DDBJ databases">
        <title>Genomic characterization of piscicolin 126 produced by Carnobacterium maltaromaticum CM22 strain isolated from salmon (Salmo salar).</title>
        <authorList>
            <person name="Gonzalez-Gragera E."/>
            <person name="Garcia-Lopez J.D."/>
            <person name="Teso-Perez C."/>
            <person name="Gimenez-Hernandez I."/>
            <person name="Peralta-Sanchez J.M."/>
            <person name="Valdivia E."/>
            <person name="Montalban-Lopez M."/>
            <person name="Martin-Platero A.M."/>
            <person name="Banos A."/>
            <person name="Martinez-Bueno M."/>
        </authorList>
    </citation>
    <scope>NUCLEOTIDE SEQUENCE</scope>
    <source>
        <strain evidence="2">CM22</strain>
    </source>
</reference>
<feature type="domain" description="WxL" evidence="1">
    <location>
        <begin position="28"/>
        <end position="205"/>
    </location>
</feature>
<dbReference type="EMBL" id="JAVBVO010000003">
    <property type="protein sequence ID" value="MDZ5759270.1"/>
    <property type="molecule type" value="Genomic_DNA"/>
</dbReference>
<evidence type="ECO:0000313" key="2">
    <source>
        <dbReference type="EMBL" id="MDZ5759270.1"/>
    </source>
</evidence>
<proteinExistence type="predicted"/>
<organism evidence="2 3">
    <name type="scientific">Carnobacterium maltaromaticum</name>
    <name type="common">Carnobacterium piscicola</name>
    <dbReference type="NCBI Taxonomy" id="2751"/>
    <lineage>
        <taxon>Bacteria</taxon>
        <taxon>Bacillati</taxon>
        <taxon>Bacillota</taxon>
        <taxon>Bacilli</taxon>
        <taxon>Lactobacillales</taxon>
        <taxon>Carnobacteriaceae</taxon>
        <taxon>Carnobacterium</taxon>
    </lineage>
</organism>
<sequence>MEPSKGILLIVLSVLLLHVPTTFAAVGVISSNTNVVIIAGTGKTNPEIPIVPATGQLGPLSIDAVSTINFASIEIGKKGTAQVPQGEVLGIQVTDTRGLGAGWNVMVKISEFQNLKKDRMLKADISIPAGKVESQKSGIMDAPTANSVILNEFDSPIFSAPKGKGMGTFTSSFEGDGKQVIITVPPGALTDSYSANLSWTLQDAPS</sequence>
<comment type="caution">
    <text evidence="2">The sequence shown here is derived from an EMBL/GenBank/DDBJ whole genome shotgun (WGS) entry which is preliminary data.</text>
</comment>
<dbReference type="Pfam" id="PF13731">
    <property type="entry name" value="WxL"/>
    <property type="match status" value="1"/>
</dbReference>
<gene>
    <name evidence="2" type="ORF">RAK27_11415</name>
</gene>
<name>A0AAW9K064_CARML</name>
<dbReference type="InterPro" id="IPR027994">
    <property type="entry name" value="WxL_dom"/>
</dbReference>
<evidence type="ECO:0000259" key="1">
    <source>
        <dbReference type="Pfam" id="PF13731"/>
    </source>
</evidence>
<dbReference type="RefSeq" id="WP_197092973.1">
    <property type="nucleotide sequence ID" value="NZ_CBCPIB010000001.1"/>
</dbReference>
<dbReference type="AlphaFoldDB" id="A0AAW9K064"/>
<accession>A0AAW9K064</accession>
<protein>
    <submittedName>
        <fullName evidence="2">WxL domain-containing protein</fullName>
    </submittedName>
</protein>